<name>Q73PH8_TREDE</name>
<sequence>MSSRGNYHNAKFGYEKETSSSVIIPITVPK</sequence>
<dbReference type="KEGG" id="tde:TDE_0821"/>
<evidence type="ECO:0000313" key="2">
    <source>
        <dbReference type="Proteomes" id="UP000008212"/>
    </source>
</evidence>
<reference evidence="1 2" key="1">
    <citation type="journal article" date="2004" name="Proc. Natl. Acad. Sci. U.S.A.">
        <title>Comparison of the genome of the oral pathogen Treponema denticola with other spirochete genomes.</title>
        <authorList>
            <person name="Seshadri R."/>
            <person name="Myers G.S."/>
            <person name="Tettelin H."/>
            <person name="Eisen J.A."/>
            <person name="Heidelberg J.F."/>
            <person name="Dodson R.J."/>
            <person name="Davidsen T.M."/>
            <person name="DeBoy R.T."/>
            <person name="Fouts D.E."/>
            <person name="Haft D.H."/>
            <person name="Selengut J."/>
            <person name="Ren Q."/>
            <person name="Brinkac L.M."/>
            <person name="Madupu R."/>
            <person name="Kolonay J."/>
            <person name="Durkin S.A."/>
            <person name="Daugherty S.C."/>
            <person name="Shetty J."/>
            <person name="Shvartsbeyn A."/>
            <person name="Gebregeorgis E."/>
            <person name="Geer K."/>
            <person name="Tsegaye G."/>
            <person name="Malek J."/>
            <person name="Ayodeji B."/>
            <person name="Shatsman S."/>
            <person name="McLeod M.P."/>
            <person name="Smajs D."/>
            <person name="Howell J.K."/>
            <person name="Pal S."/>
            <person name="Amin A."/>
            <person name="Vashisth P."/>
            <person name="McNeill T.Z."/>
            <person name="Xiang Q."/>
            <person name="Sodergren E."/>
            <person name="Baca E."/>
            <person name="Weinstock G.M."/>
            <person name="Norris S.J."/>
            <person name="Fraser C.M."/>
            <person name="Paulsen I.T."/>
        </authorList>
    </citation>
    <scope>NUCLEOTIDE SEQUENCE [LARGE SCALE GENOMIC DNA]</scope>
    <source>
        <strain evidence="2">ATCC 35405 / DSM 14222 / CIP 103919 / JCM 8153 / KCTC 15104</strain>
    </source>
</reference>
<accession>Q73PH8</accession>
<dbReference type="EMBL" id="AE017226">
    <property type="protein sequence ID" value="AAS11312.1"/>
    <property type="molecule type" value="Genomic_DNA"/>
</dbReference>
<dbReference type="HOGENOM" id="CLU_3405972_0_0_12"/>
<keyword evidence="2" id="KW-1185">Reference proteome</keyword>
<dbReference type="AlphaFoldDB" id="Q73PH8"/>
<protein>
    <submittedName>
        <fullName evidence="1">Uncharacterized protein</fullName>
    </submittedName>
</protein>
<organism evidence="1 2">
    <name type="scientific">Treponema denticola (strain ATCC 35405 / DSM 14222 / CIP 103919 / JCM 8153 / KCTC 15104)</name>
    <dbReference type="NCBI Taxonomy" id="243275"/>
    <lineage>
        <taxon>Bacteria</taxon>
        <taxon>Pseudomonadati</taxon>
        <taxon>Spirochaetota</taxon>
        <taxon>Spirochaetia</taxon>
        <taxon>Spirochaetales</taxon>
        <taxon>Treponemataceae</taxon>
        <taxon>Treponema</taxon>
    </lineage>
</organism>
<proteinExistence type="predicted"/>
<evidence type="ECO:0000313" key="1">
    <source>
        <dbReference type="EMBL" id="AAS11312.1"/>
    </source>
</evidence>
<dbReference type="PaxDb" id="243275-TDE_0821"/>
<dbReference type="STRING" id="243275.TDE_0821"/>
<dbReference type="Proteomes" id="UP000008212">
    <property type="component" value="Chromosome"/>
</dbReference>
<gene>
    <name evidence="1" type="ordered locus">TDE_0821</name>
</gene>